<reference evidence="2 3" key="1">
    <citation type="journal article" date="2015" name="Mol. Plant Microbe Interact.">
        <title>Genome, transcriptome, and functional analyses of Penicillium expansum provide new insights into secondary metabolism and pathogenicity.</title>
        <authorList>
            <person name="Ballester A.R."/>
            <person name="Marcet-Houben M."/>
            <person name="Levin E."/>
            <person name="Sela N."/>
            <person name="Selma-Lazaro C."/>
            <person name="Carmona L."/>
            <person name="Wisniewski M."/>
            <person name="Droby S."/>
            <person name="Gonzalez-Candelas L."/>
            <person name="Gabaldon T."/>
        </authorList>
    </citation>
    <scope>NUCLEOTIDE SEQUENCE [LARGE SCALE GENOMIC DNA]</scope>
    <source>
        <strain evidence="2 3">PHI-1</strain>
    </source>
</reference>
<feature type="compositionally biased region" description="Low complexity" evidence="1">
    <location>
        <begin position="328"/>
        <end position="337"/>
    </location>
</feature>
<feature type="region of interest" description="Disordered" evidence="1">
    <location>
        <begin position="323"/>
        <end position="381"/>
    </location>
</feature>
<dbReference type="OMA" id="NMTIIIR"/>
<dbReference type="STRING" id="40296.A0A0A2LEC8"/>
<gene>
    <name evidence="2" type="ORF">PITC_069350</name>
</gene>
<dbReference type="HOGENOM" id="CLU_594598_0_0_1"/>
<protein>
    <submittedName>
        <fullName evidence="2">Uncharacterized protein</fullName>
    </submittedName>
</protein>
<feature type="region of interest" description="Disordered" evidence="1">
    <location>
        <begin position="452"/>
        <end position="472"/>
    </location>
</feature>
<evidence type="ECO:0000313" key="3">
    <source>
        <dbReference type="Proteomes" id="UP000030104"/>
    </source>
</evidence>
<feature type="region of interest" description="Disordered" evidence="1">
    <location>
        <begin position="133"/>
        <end position="156"/>
    </location>
</feature>
<keyword evidence="3" id="KW-1185">Reference proteome</keyword>
<dbReference type="Proteomes" id="UP000030104">
    <property type="component" value="Unassembled WGS sequence"/>
</dbReference>
<sequence>MSLQPPTIKNWPHNYDYKFVIRRLAISDRPNDQQALHVLAQEVFDVVALEASSNGKAITHLFRSSYSRNKVISEWRSRLHRVPAAVRNHVTNAELLAGALYKYLNCIQHELIEDFERRQNQLTQLQLAQKTVQQPTQQPTQQPAQQQSARKTQQQKTFDYTQPYAVPNGDIQIIRADHPEMPIAIRMADFLTDRGNPQDVCPEGDWINIANIRFEQFRENLVQDGFLTDGDTIWLNHLSLDQIDPALIANPQAGEVRLASFNLASSLLRTIRAHWPKLRNPSPDPLVGDRRSPLPRPNMTIIIRSGPVKGGALSAEQPALARPIENMGDNPGNPGNPIVSSRTTEQKARYAADRQLKNKRKREKAAEAGGEAGKESGADIEAGMDAPAARRRRLDVAPGTTTVPAAGIIPGFGLGWVADPAGQQPQEGNDDDAGLRALLGPEVFEELRVMGGDNAGQQPEGGDGDDSGFLGLLDSENFNEAGLMDNDSAALQAFFEQNEWTGEPMEED</sequence>
<dbReference type="OrthoDB" id="4352890at2759"/>
<comment type="caution">
    <text evidence="2">The sequence shown here is derived from an EMBL/GenBank/DDBJ whole genome shotgun (WGS) entry which is preliminary data.</text>
</comment>
<evidence type="ECO:0000256" key="1">
    <source>
        <dbReference type="SAM" id="MobiDB-lite"/>
    </source>
</evidence>
<dbReference type="PhylomeDB" id="A0A0A2LEC8"/>
<name>A0A0A2LEC8_PENIT</name>
<proteinExistence type="predicted"/>
<accession>A0A0A2LEC8</accession>
<feature type="compositionally biased region" description="Basic and acidic residues" evidence="1">
    <location>
        <begin position="344"/>
        <end position="356"/>
    </location>
</feature>
<organism evidence="2 3">
    <name type="scientific">Penicillium italicum</name>
    <name type="common">Blue mold</name>
    <dbReference type="NCBI Taxonomy" id="40296"/>
    <lineage>
        <taxon>Eukaryota</taxon>
        <taxon>Fungi</taxon>
        <taxon>Dikarya</taxon>
        <taxon>Ascomycota</taxon>
        <taxon>Pezizomycotina</taxon>
        <taxon>Eurotiomycetes</taxon>
        <taxon>Eurotiomycetidae</taxon>
        <taxon>Eurotiales</taxon>
        <taxon>Aspergillaceae</taxon>
        <taxon>Penicillium</taxon>
    </lineage>
</organism>
<dbReference type="AlphaFoldDB" id="A0A0A2LEC8"/>
<evidence type="ECO:0000313" key="2">
    <source>
        <dbReference type="EMBL" id="KGO78472.1"/>
    </source>
</evidence>
<dbReference type="EMBL" id="JQGA01000007">
    <property type="protein sequence ID" value="KGO78472.1"/>
    <property type="molecule type" value="Genomic_DNA"/>
</dbReference>